<organism evidence="2 3">
    <name type="scientific">Actinomadura rubrobrunea</name>
    <dbReference type="NCBI Taxonomy" id="115335"/>
    <lineage>
        <taxon>Bacteria</taxon>
        <taxon>Bacillati</taxon>
        <taxon>Actinomycetota</taxon>
        <taxon>Actinomycetes</taxon>
        <taxon>Streptosporangiales</taxon>
        <taxon>Thermomonosporaceae</taxon>
        <taxon>Actinomadura</taxon>
    </lineage>
</organism>
<dbReference type="EMBL" id="BSRZ01000015">
    <property type="protein sequence ID" value="GLW66460.1"/>
    <property type="molecule type" value="Genomic_DNA"/>
</dbReference>
<keyword evidence="3" id="KW-1185">Reference proteome</keyword>
<dbReference type="Proteomes" id="UP001165124">
    <property type="component" value="Unassembled WGS sequence"/>
</dbReference>
<feature type="transmembrane region" description="Helical" evidence="1">
    <location>
        <begin position="69"/>
        <end position="90"/>
    </location>
</feature>
<protein>
    <submittedName>
        <fullName evidence="2">Uncharacterized protein</fullName>
    </submittedName>
</protein>
<feature type="transmembrane region" description="Helical" evidence="1">
    <location>
        <begin position="9"/>
        <end position="28"/>
    </location>
</feature>
<proteinExistence type="predicted"/>
<sequence length="99" mass="10688">MHMIEARTYALLGLIGGIVLLAVGLITIGCDTVRCGDHVMSPHDVCRAFSEYSSTERTYEEQKAADRRLSLSLMIGGPTLAITSGGCLAWSSRRRAKSS</sequence>
<keyword evidence="1" id="KW-1133">Transmembrane helix</keyword>
<dbReference type="PROSITE" id="PS51257">
    <property type="entry name" value="PROKAR_LIPOPROTEIN"/>
    <property type="match status" value="1"/>
</dbReference>
<name>A0A9W6PXZ4_9ACTN</name>
<gene>
    <name evidence="2" type="ORF">Arub01_47040</name>
</gene>
<evidence type="ECO:0000313" key="3">
    <source>
        <dbReference type="Proteomes" id="UP001165124"/>
    </source>
</evidence>
<evidence type="ECO:0000313" key="2">
    <source>
        <dbReference type="EMBL" id="GLW66460.1"/>
    </source>
</evidence>
<accession>A0A9W6PXZ4</accession>
<keyword evidence="1" id="KW-0812">Transmembrane</keyword>
<comment type="caution">
    <text evidence="2">The sequence shown here is derived from an EMBL/GenBank/DDBJ whole genome shotgun (WGS) entry which is preliminary data.</text>
</comment>
<keyword evidence="1" id="KW-0472">Membrane</keyword>
<evidence type="ECO:0000256" key="1">
    <source>
        <dbReference type="SAM" id="Phobius"/>
    </source>
</evidence>
<dbReference type="AlphaFoldDB" id="A0A9W6PXZ4"/>
<reference evidence="2" key="1">
    <citation type="submission" date="2023-02" db="EMBL/GenBank/DDBJ databases">
        <title>Actinomadura rubrobrunea NBRC 14622.</title>
        <authorList>
            <person name="Ichikawa N."/>
            <person name="Sato H."/>
            <person name="Tonouchi N."/>
        </authorList>
    </citation>
    <scope>NUCLEOTIDE SEQUENCE</scope>
    <source>
        <strain evidence="2">NBRC 14622</strain>
    </source>
</reference>